<reference evidence="1" key="1">
    <citation type="journal article" date="1999" name="Methods Enzymol.">
        <title>High-efficiency full-length cDNA cloning.</title>
        <authorList>
            <person name="Carninci P."/>
            <person name="Hayashizaki Y."/>
        </authorList>
    </citation>
    <scope>NUCLEOTIDE SEQUENCE</scope>
    <source>
        <strain evidence="1">C57BL/6J</strain>
        <tissue evidence="1">Head</tissue>
    </source>
</reference>
<reference evidence="1" key="6">
    <citation type="journal article" date="2002" name="Nature">
        <title>Analysis of the mouse transcriptome based on functional annotation of 60,770 full-length cDNAs.</title>
        <authorList>
            <consortium name="The FANTOM Consortium and the RIKEN Genome Exploration Research Group Phase I and II Team"/>
        </authorList>
    </citation>
    <scope>NUCLEOTIDE SEQUENCE</scope>
    <source>
        <strain evidence="1">C57BL/6J</strain>
        <tissue evidence="1">Head</tissue>
    </source>
</reference>
<gene>
    <name evidence="2" type="primary">C130026L21Rik</name>
</gene>
<reference evidence="1" key="3">
    <citation type="journal article" date="2000" name="Genome Res.">
        <title>RIKEN integrated sequence analysis (RISA) system--384-format sequencing pipeline with 384 multicapillary sequencer.</title>
        <authorList>
            <person name="Shibata K."/>
            <person name="Itoh M."/>
            <person name="Aizawa K."/>
            <person name="Nagaoka S."/>
            <person name="Sasaki N."/>
            <person name="Carninci P."/>
            <person name="Konno H."/>
            <person name="Akiyama J."/>
            <person name="Nishi K."/>
            <person name="Kitsunai T."/>
            <person name="Tashiro H."/>
            <person name="Itoh M."/>
            <person name="Sumi N."/>
            <person name="Ishii Y."/>
            <person name="Nakamura S."/>
            <person name="Hazama M."/>
            <person name="Nishine T."/>
            <person name="Harada A."/>
            <person name="Yamamoto R."/>
            <person name="Matsumoto H."/>
            <person name="Sakaguchi S."/>
            <person name="Ikegami T."/>
            <person name="Kashiwagi K."/>
            <person name="Fujiwake S."/>
            <person name="Inoue K."/>
            <person name="Togawa Y."/>
            <person name="Izawa M."/>
            <person name="Ohara E."/>
            <person name="Watahiki M."/>
            <person name="Yoneda Y."/>
            <person name="Ishikawa T."/>
            <person name="Ozawa K."/>
            <person name="Tanaka T."/>
            <person name="Matsuura S."/>
            <person name="Kawai J."/>
            <person name="Okazaki Y."/>
            <person name="Muramatsu M."/>
            <person name="Inoue Y."/>
            <person name="Kira A."/>
            <person name="Hayashizaki Y."/>
        </authorList>
    </citation>
    <scope>NUCLEOTIDE SEQUENCE</scope>
    <source>
        <strain evidence="1">C57BL/6J</strain>
        <tissue evidence="1">Head</tissue>
    </source>
</reference>
<name>Q8C897_MOUSE</name>
<dbReference type="MGI" id="MGI:3041189">
    <property type="gene designation" value="C130026L21Rik"/>
</dbReference>
<dbReference type="AGR" id="MGI:3041189"/>
<evidence type="ECO:0000313" key="1">
    <source>
        <dbReference type="EMBL" id="BAC33207.1"/>
    </source>
</evidence>
<accession>Q8C897</accession>
<protein>
    <submittedName>
        <fullName evidence="1">Uncharacterized protein</fullName>
    </submittedName>
</protein>
<reference evidence="1" key="8">
    <citation type="journal article" date="2005" name="Science">
        <title>Antisense Transcription in the Mammalian Transcriptome.</title>
        <authorList>
            <consortium name="RIKEN Genome Exploration Research Group and Genome Science Group (Genome Network Project Core Group) and the FANTOM Consortium"/>
        </authorList>
    </citation>
    <scope>NUCLEOTIDE SEQUENCE</scope>
    <source>
        <strain evidence="1">C57BL/6J</strain>
        <tissue evidence="1">Head</tissue>
    </source>
</reference>
<dbReference type="EMBL" id="AK047985">
    <property type="protein sequence ID" value="BAC33207.1"/>
    <property type="molecule type" value="mRNA"/>
</dbReference>
<sequence>MLRSLLTCPEGLPTHGHLCLPHREKHPIRRQKFGSPIGSSGSCSDTRGGLLEMAPGHHIRFLDPNMEELEREKHYMLMDASGVCFQPVVFPGLGLETEVASFLPWGRLHS</sequence>
<reference evidence="1" key="5">
    <citation type="submission" date="2001-07" db="EMBL/GenBank/DDBJ databases">
        <authorList>
            <person name="Adachi J."/>
            <person name="Aizawa K."/>
            <person name="Akimura T."/>
            <person name="Arakawa T."/>
            <person name="Bono H."/>
            <person name="Carninci P."/>
            <person name="Fukuda S."/>
            <person name="Furuno M."/>
            <person name="Hanagaki T."/>
            <person name="Hara A."/>
            <person name="Hashizume W."/>
            <person name="Hayashida K."/>
            <person name="Hayatsu N."/>
            <person name="Hiramoto K."/>
            <person name="Hiraoka T."/>
            <person name="Hirozane T."/>
            <person name="Hori F."/>
            <person name="Imotani K."/>
            <person name="Ishii Y."/>
            <person name="Itoh M."/>
            <person name="Kagawa I."/>
            <person name="Kasukawa T."/>
            <person name="Katoh H."/>
            <person name="Kawai J."/>
            <person name="Kojima Y."/>
            <person name="Kondo S."/>
            <person name="Konno H."/>
            <person name="Kouda M."/>
            <person name="Koya S."/>
            <person name="Kurihara C."/>
            <person name="Matsuyama T."/>
            <person name="Miyazaki A."/>
            <person name="Murata M."/>
            <person name="Nakamura M."/>
            <person name="Nishi K."/>
            <person name="Nomura K."/>
            <person name="Numazaki R."/>
            <person name="Ohno M."/>
            <person name="Ohsato N."/>
            <person name="Okazaki Y."/>
            <person name="Saito R."/>
            <person name="Saitoh H."/>
            <person name="Sakai C."/>
            <person name="Sakai K."/>
            <person name="Sakazume N."/>
            <person name="Sano H."/>
            <person name="Sasaki D."/>
            <person name="Shibata K."/>
            <person name="Shinagawa A."/>
            <person name="Shiraki T."/>
            <person name="Sogabe Y."/>
            <person name="Tagami M."/>
            <person name="Tagawa A."/>
            <person name="Takahashi F."/>
            <person name="Takaku-Akahira S."/>
            <person name="Takeda Y."/>
            <person name="Tanaka T."/>
            <person name="Tomaru A."/>
            <person name="Toya T."/>
            <person name="Yasunishi A."/>
            <person name="Muramatsu M."/>
            <person name="Hayashizaki Y."/>
        </authorList>
    </citation>
    <scope>NUCLEOTIDE SEQUENCE</scope>
    <source>
        <strain evidence="1">C57BL/6J</strain>
        <tissue evidence="1">Head</tissue>
    </source>
</reference>
<reference evidence="1" key="7">
    <citation type="journal article" date="2005" name="Science">
        <title>The Transcriptional Landscape of the Mammalian Genome.</title>
        <authorList>
            <consortium name="The FANTOM Consortium"/>
            <consortium name="Riken Genome Exploration Research Group and Genome Science Group (Genome Network Project Core Group)"/>
        </authorList>
    </citation>
    <scope>NUCLEOTIDE SEQUENCE</scope>
    <source>
        <strain evidence="1">C57BL/6J</strain>
        <tissue evidence="1">Head</tissue>
    </source>
</reference>
<reference evidence="1" key="2">
    <citation type="journal article" date="2000" name="Genome Res.">
        <title>Normalization and subtraction of cap-trapper-selected cDNAs to prepare full-length cDNA libraries for rapid discovery of new genes.</title>
        <authorList>
            <person name="Carninci P."/>
            <person name="Shibata Y."/>
            <person name="Hayatsu N."/>
            <person name="Sugahara Y."/>
            <person name="Shibata K."/>
            <person name="Itoh M."/>
            <person name="Konno H."/>
            <person name="Okazaki Y."/>
            <person name="Muramatsu M."/>
            <person name="Hayashizaki Y."/>
        </authorList>
    </citation>
    <scope>NUCLEOTIDE SEQUENCE</scope>
    <source>
        <strain evidence="1">C57BL/6J</strain>
        <tissue evidence="1">Head</tissue>
    </source>
</reference>
<evidence type="ECO:0000313" key="2">
    <source>
        <dbReference type="MGI" id="MGI:3041189"/>
    </source>
</evidence>
<dbReference type="AlphaFoldDB" id="Q8C897"/>
<organism evidence="1">
    <name type="scientific">Mus musculus</name>
    <name type="common">Mouse</name>
    <dbReference type="NCBI Taxonomy" id="10090"/>
    <lineage>
        <taxon>Eukaryota</taxon>
        <taxon>Metazoa</taxon>
        <taxon>Chordata</taxon>
        <taxon>Craniata</taxon>
        <taxon>Vertebrata</taxon>
        <taxon>Euteleostomi</taxon>
        <taxon>Mammalia</taxon>
        <taxon>Eutheria</taxon>
        <taxon>Euarchontoglires</taxon>
        <taxon>Glires</taxon>
        <taxon>Rodentia</taxon>
        <taxon>Myomorpha</taxon>
        <taxon>Muroidea</taxon>
        <taxon>Muridae</taxon>
        <taxon>Murinae</taxon>
        <taxon>Mus</taxon>
        <taxon>Mus</taxon>
    </lineage>
</organism>
<proteinExistence type="evidence at transcript level"/>
<reference evidence="1" key="4">
    <citation type="journal article" date="2001" name="Nature">
        <title>Functional annotation of a full-length mouse cDNA collection.</title>
        <authorList>
            <consortium name="The RIKEN Genome Exploration Research Group Phase II Team and the FANTOM Consortium"/>
        </authorList>
    </citation>
    <scope>NUCLEOTIDE SEQUENCE</scope>
    <source>
        <strain evidence="1">C57BL/6J</strain>
        <tissue evidence="1">Head</tissue>
    </source>
</reference>